<dbReference type="GeneID" id="70130800"/>
<organism evidence="1 2">
    <name type="scientific">Truncatella angustata</name>
    <dbReference type="NCBI Taxonomy" id="152316"/>
    <lineage>
        <taxon>Eukaryota</taxon>
        <taxon>Fungi</taxon>
        <taxon>Dikarya</taxon>
        <taxon>Ascomycota</taxon>
        <taxon>Pezizomycotina</taxon>
        <taxon>Sordariomycetes</taxon>
        <taxon>Xylariomycetidae</taxon>
        <taxon>Amphisphaeriales</taxon>
        <taxon>Sporocadaceae</taxon>
        <taxon>Truncatella</taxon>
    </lineage>
</organism>
<evidence type="ECO:0000313" key="1">
    <source>
        <dbReference type="EMBL" id="KAH6656860.1"/>
    </source>
</evidence>
<keyword evidence="2" id="KW-1185">Reference proteome</keyword>
<protein>
    <submittedName>
        <fullName evidence="1">Uncharacterized protein</fullName>
    </submittedName>
</protein>
<evidence type="ECO:0000313" key="2">
    <source>
        <dbReference type="Proteomes" id="UP000758603"/>
    </source>
</evidence>
<sequence length="58" mass="6412">MATRSTALVAPLDLLLQHYAVHAGLEQREHQARLALELAQAVEDLGRGLLRHGVENRC</sequence>
<proteinExistence type="predicted"/>
<dbReference type="OrthoDB" id="10553281at2759"/>
<reference evidence="1" key="1">
    <citation type="journal article" date="2021" name="Nat. Commun.">
        <title>Genetic determinants of endophytism in the Arabidopsis root mycobiome.</title>
        <authorList>
            <person name="Mesny F."/>
            <person name="Miyauchi S."/>
            <person name="Thiergart T."/>
            <person name="Pickel B."/>
            <person name="Atanasova L."/>
            <person name="Karlsson M."/>
            <person name="Huettel B."/>
            <person name="Barry K.W."/>
            <person name="Haridas S."/>
            <person name="Chen C."/>
            <person name="Bauer D."/>
            <person name="Andreopoulos W."/>
            <person name="Pangilinan J."/>
            <person name="LaButti K."/>
            <person name="Riley R."/>
            <person name="Lipzen A."/>
            <person name="Clum A."/>
            <person name="Drula E."/>
            <person name="Henrissat B."/>
            <person name="Kohler A."/>
            <person name="Grigoriev I.V."/>
            <person name="Martin F.M."/>
            <person name="Hacquard S."/>
        </authorList>
    </citation>
    <scope>NUCLEOTIDE SEQUENCE</scope>
    <source>
        <strain evidence="1">MPI-SDFR-AT-0073</strain>
    </source>
</reference>
<dbReference type="RefSeq" id="XP_045961094.1">
    <property type="nucleotide sequence ID" value="XM_046101908.1"/>
</dbReference>
<dbReference type="EMBL" id="JAGPXC010000002">
    <property type="protein sequence ID" value="KAH6656860.1"/>
    <property type="molecule type" value="Genomic_DNA"/>
</dbReference>
<gene>
    <name evidence="1" type="ORF">BKA67DRAFT_553396</name>
</gene>
<name>A0A9P8UQ17_9PEZI</name>
<dbReference type="Proteomes" id="UP000758603">
    <property type="component" value="Unassembled WGS sequence"/>
</dbReference>
<comment type="caution">
    <text evidence="1">The sequence shown here is derived from an EMBL/GenBank/DDBJ whole genome shotgun (WGS) entry which is preliminary data.</text>
</comment>
<dbReference type="AlphaFoldDB" id="A0A9P8UQ17"/>
<accession>A0A9P8UQ17</accession>